<evidence type="ECO:0000313" key="2">
    <source>
        <dbReference type="EMBL" id="KAL1865056.1"/>
    </source>
</evidence>
<accession>A0ABR3WN06</accession>
<evidence type="ECO:0000313" key="3">
    <source>
        <dbReference type="Proteomes" id="UP001583177"/>
    </source>
</evidence>
<feature type="compositionally biased region" description="Basic residues" evidence="1">
    <location>
        <begin position="52"/>
        <end position="64"/>
    </location>
</feature>
<gene>
    <name evidence="2" type="ORF">Daus18300_007403</name>
</gene>
<comment type="caution">
    <text evidence="2">The sequence shown here is derived from an EMBL/GenBank/DDBJ whole genome shotgun (WGS) entry which is preliminary data.</text>
</comment>
<name>A0ABR3WN06_9PEZI</name>
<evidence type="ECO:0000256" key="1">
    <source>
        <dbReference type="SAM" id="MobiDB-lite"/>
    </source>
</evidence>
<reference evidence="2 3" key="1">
    <citation type="journal article" date="2024" name="IMA Fungus">
        <title>IMA Genome - F19 : A genome assembly and annotation guide to empower mycologists, including annotated draft genome sequences of Ceratocystis pirilliformis, Diaporthe australafricana, Fusarium ophioides, Paecilomyces lecythidis, and Sporothrix stenoceras.</title>
        <authorList>
            <person name="Aylward J."/>
            <person name="Wilson A.M."/>
            <person name="Visagie C.M."/>
            <person name="Spraker J."/>
            <person name="Barnes I."/>
            <person name="Buitendag C."/>
            <person name="Ceriani C."/>
            <person name="Del Mar Angel L."/>
            <person name="du Plessis D."/>
            <person name="Fuchs T."/>
            <person name="Gasser K."/>
            <person name="Kramer D."/>
            <person name="Li W."/>
            <person name="Munsamy K."/>
            <person name="Piso A."/>
            <person name="Price J.L."/>
            <person name="Sonnekus B."/>
            <person name="Thomas C."/>
            <person name="van der Nest A."/>
            <person name="van Dijk A."/>
            <person name="van Heerden A."/>
            <person name="van Vuuren N."/>
            <person name="Yilmaz N."/>
            <person name="Duong T.A."/>
            <person name="van der Merwe N.A."/>
            <person name="Wingfield M.J."/>
            <person name="Wingfield B.D."/>
        </authorList>
    </citation>
    <scope>NUCLEOTIDE SEQUENCE [LARGE SCALE GENOMIC DNA]</scope>
    <source>
        <strain evidence="2 3">CMW 18300</strain>
    </source>
</reference>
<dbReference type="Proteomes" id="UP001583177">
    <property type="component" value="Unassembled WGS sequence"/>
</dbReference>
<sequence>MACPFCRFLAWVQHKLDVRAENKAARAEEQAARAEEQAARGRDEAREDARTKRIVRARSASRQRRCTEPPPFPLPSPGSTENLAALRARIPPRSHILDDEEDFLPPEPSDTMIEACRDAAESVCYTIAVAIAEPERELVAARAVQAIARAVSTTPSYPVFVATVTMAESIALICSENPVGSRYYTLDHPGIAARRRQNAFDAAVEAGMTAHAENNTWPGDNNIDGCGSQDNSEIEFDSDSQTITNRPDPMQSSEDHTRPRPLRRRLISCPSAP</sequence>
<feature type="region of interest" description="Disordered" evidence="1">
    <location>
        <begin position="212"/>
        <end position="273"/>
    </location>
</feature>
<protein>
    <submittedName>
        <fullName evidence="2">Uncharacterized protein</fullName>
    </submittedName>
</protein>
<feature type="compositionally biased region" description="Basic and acidic residues" evidence="1">
    <location>
        <begin position="29"/>
        <end position="51"/>
    </location>
</feature>
<proteinExistence type="predicted"/>
<organism evidence="2 3">
    <name type="scientific">Diaporthe australafricana</name>
    <dbReference type="NCBI Taxonomy" id="127596"/>
    <lineage>
        <taxon>Eukaryota</taxon>
        <taxon>Fungi</taxon>
        <taxon>Dikarya</taxon>
        <taxon>Ascomycota</taxon>
        <taxon>Pezizomycotina</taxon>
        <taxon>Sordariomycetes</taxon>
        <taxon>Sordariomycetidae</taxon>
        <taxon>Diaporthales</taxon>
        <taxon>Diaporthaceae</taxon>
        <taxon>Diaporthe</taxon>
    </lineage>
</organism>
<feature type="region of interest" description="Disordered" evidence="1">
    <location>
        <begin position="29"/>
        <end position="79"/>
    </location>
</feature>
<keyword evidence="3" id="KW-1185">Reference proteome</keyword>
<dbReference type="EMBL" id="JAWRVE010000064">
    <property type="protein sequence ID" value="KAL1865056.1"/>
    <property type="molecule type" value="Genomic_DNA"/>
</dbReference>